<organism evidence="2 3">
    <name type="scientific">Olea europaea subsp. europaea</name>
    <dbReference type="NCBI Taxonomy" id="158383"/>
    <lineage>
        <taxon>Eukaryota</taxon>
        <taxon>Viridiplantae</taxon>
        <taxon>Streptophyta</taxon>
        <taxon>Embryophyta</taxon>
        <taxon>Tracheophyta</taxon>
        <taxon>Spermatophyta</taxon>
        <taxon>Magnoliopsida</taxon>
        <taxon>eudicotyledons</taxon>
        <taxon>Gunneridae</taxon>
        <taxon>Pentapetalae</taxon>
        <taxon>asterids</taxon>
        <taxon>lamiids</taxon>
        <taxon>Lamiales</taxon>
        <taxon>Oleaceae</taxon>
        <taxon>Oleeae</taxon>
        <taxon>Olea</taxon>
    </lineage>
</organism>
<feature type="region of interest" description="Disordered" evidence="1">
    <location>
        <begin position="228"/>
        <end position="270"/>
    </location>
</feature>
<feature type="compositionally biased region" description="Basic residues" evidence="1">
    <location>
        <begin position="406"/>
        <end position="416"/>
    </location>
</feature>
<evidence type="ECO:0000256" key="1">
    <source>
        <dbReference type="SAM" id="MobiDB-lite"/>
    </source>
</evidence>
<feature type="compositionally biased region" description="Low complexity" evidence="1">
    <location>
        <begin position="356"/>
        <end position="372"/>
    </location>
</feature>
<comment type="caution">
    <text evidence="2">The sequence shown here is derived from an EMBL/GenBank/DDBJ whole genome shotgun (WGS) entry which is preliminary data.</text>
</comment>
<feature type="compositionally biased region" description="Basic and acidic residues" evidence="1">
    <location>
        <begin position="136"/>
        <end position="151"/>
    </location>
</feature>
<sequence length="444" mass="49192">MRNNGTKRLRCGAATAARSRIRSGSGQWECPPVSRLRRQERARSGAAQAFRRGNLLAFATSRAKIQSRSAEFADCKPARRRRVCVCESRSLRSRLRADRSLGVGVGEAREATARLAGFAPDRRRTLSTARYTSTSQRRERKFEGQKVRRGRELPNTRPREIVFSCRGSRFAIRGSRTREGDKFYDARFRVGGRTLFNSWRGAHSARHSLLRASGGACPYRQLGSHPRGFSSHPVSVPSSATSVAGSTGGGRDLPPALEAPPRGSQAPIDGRYAPVYAKNCLGGDDAPVGREREPTRAGCSSRLRNRDRPAHTNMRFLETETETGDFATRRPPRRASARNQLRSTPSRTPGLHLATSDASSAPALPNPSAVASISRHDAPACRRADFEPTNIVTNIGGTKGADHPKSPRRRRRRNRRVLAPDRRARALIARDRWPCREPSRRLIK</sequence>
<dbReference type="Proteomes" id="UP000594638">
    <property type="component" value="Unassembled WGS sequence"/>
</dbReference>
<dbReference type="Gramene" id="OE9A016471T1">
    <property type="protein sequence ID" value="OE9A016471C1"/>
    <property type="gene ID" value="OE9A016471"/>
</dbReference>
<dbReference type="AlphaFoldDB" id="A0A8S0UN49"/>
<name>A0A8S0UN49_OLEEU</name>
<feature type="region of interest" description="Disordered" evidence="1">
    <location>
        <begin position="130"/>
        <end position="151"/>
    </location>
</feature>
<gene>
    <name evidence="2" type="ORF">OLEA9_A016471</name>
</gene>
<reference evidence="2 3" key="1">
    <citation type="submission" date="2019-12" db="EMBL/GenBank/DDBJ databases">
        <authorList>
            <person name="Alioto T."/>
            <person name="Alioto T."/>
            <person name="Gomez Garrido J."/>
        </authorList>
    </citation>
    <scope>NUCLEOTIDE SEQUENCE [LARGE SCALE GENOMIC DNA]</scope>
</reference>
<evidence type="ECO:0000313" key="3">
    <source>
        <dbReference type="Proteomes" id="UP000594638"/>
    </source>
</evidence>
<evidence type="ECO:0000313" key="2">
    <source>
        <dbReference type="EMBL" id="CAA3018595.1"/>
    </source>
</evidence>
<protein>
    <submittedName>
        <fullName evidence="2">Uncharacterized protein</fullName>
    </submittedName>
</protein>
<feature type="compositionally biased region" description="Low complexity" evidence="1">
    <location>
        <begin position="230"/>
        <end position="245"/>
    </location>
</feature>
<feature type="compositionally biased region" description="Basic and acidic residues" evidence="1">
    <location>
        <begin position="374"/>
        <end position="386"/>
    </location>
</feature>
<dbReference type="EMBL" id="CACTIH010007879">
    <property type="protein sequence ID" value="CAA3018595.1"/>
    <property type="molecule type" value="Genomic_DNA"/>
</dbReference>
<accession>A0A8S0UN49</accession>
<feature type="region of interest" description="Disordered" evidence="1">
    <location>
        <begin position="282"/>
        <end position="422"/>
    </location>
</feature>
<keyword evidence="3" id="KW-1185">Reference proteome</keyword>
<proteinExistence type="predicted"/>